<proteinExistence type="predicted"/>
<evidence type="ECO:0000256" key="1">
    <source>
        <dbReference type="SAM" id="Phobius"/>
    </source>
</evidence>
<gene>
    <name evidence="3" type="ORF">CIL03_06890</name>
</gene>
<reference evidence="3 4" key="1">
    <citation type="submission" date="2017-08" db="EMBL/GenBank/DDBJ databases">
        <title>Virgibacillus indicus sp. nov. and Virgibacillus profoundi sp. nov, two moderately halophilic bacteria isolated from marine sediment by using the Microfluidic Streak Plate.</title>
        <authorList>
            <person name="Xu B."/>
            <person name="Hu B."/>
            <person name="Wang J."/>
            <person name="Zhu Y."/>
            <person name="Huang L."/>
            <person name="Du W."/>
            <person name="Huang Y."/>
        </authorList>
    </citation>
    <scope>NUCLEOTIDE SEQUENCE [LARGE SCALE GENOMIC DNA]</scope>
    <source>
        <strain evidence="3 4">IO3-P2-C2</strain>
    </source>
</reference>
<keyword evidence="1" id="KW-0472">Membrane</keyword>
<dbReference type="PANTHER" id="PTHR33608:SF3">
    <property type="entry name" value="SLR2013 PROTEIN"/>
    <property type="match status" value="1"/>
</dbReference>
<dbReference type="Gene3D" id="3.40.50.410">
    <property type="entry name" value="von Willebrand factor, type A domain"/>
    <property type="match status" value="1"/>
</dbReference>
<dbReference type="SMART" id="SM00327">
    <property type="entry name" value="VWA"/>
    <property type="match status" value="1"/>
</dbReference>
<keyword evidence="4" id="KW-1185">Reference proteome</keyword>
<sequence length="452" mass="52323">MTRSSKSLWARFLFQDRGILPSRRLLIIYLLLSAALIVLSFTDISWVYLISVNVLFILASFFDLFFLPKRQDIEAIRDIADEMERGLNYQVTIEFKNTSACPCTFRVIDDLPQSFQQNFPVRGLAKANTLSRIAYETTATVRGKYELETIYIRYASRFGFWERQTAVEQSDMIKVIPDLSETRHYLENAQKFLLYEGSKIRRRQSGTGEFSRIRNYVVGDDPRKINWRQTAKMQEVMTNEYEPEHGKYITILIDCGRMMGAELKEANRLEKSLEASITVAAAALKNGDYVGVLAFSNDIKVFVPPEKGMDQLQKILQSIYHLQADAKESNYAGVMNYLQTVQKKRSLILLFSDIHTFLHEESTLHYVKRLRQKHLFLMIGIEDDALARETRQSPDTVHLAMRKSIAQQQVQVKKREKAKWEAQGLVMIEAKEEKLATEAVSQYIHWMNQGLL</sequence>
<dbReference type="PANTHER" id="PTHR33608">
    <property type="entry name" value="BLL2464 PROTEIN"/>
    <property type="match status" value="1"/>
</dbReference>
<evidence type="ECO:0000313" key="4">
    <source>
        <dbReference type="Proteomes" id="UP000216498"/>
    </source>
</evidence>
<dbReference type="InterPro" id="IPR002035">
    <property type="entry name" value="VWF_A"/>
</dbReference>
<keyword evidence="1" id="KW-0812">Transmembrane</keyword>
<comment type="caution">
    <text evidence="3">The sequence shown here is derived from an EMBL/GenBank/DDBJ whole genome shotgun (WGS) entry which is preliminary data.</text>
</comment>
<dbReference type="AlphaFoldDB" id="A0A265NBK2"/>
<dbReference type="OrthoDB" id="9778037at2"/>
<evidence type="ECO:0000259" key="2">
    <source>
        <dbReference type="SMART" id="SM00327"/>
    </source>
</evidence>
<feature type="transmembrane region" description="Helical" evidence="1">
    <location>
        <begin position="47"/>
        <end position="67"/>
    </location>
</feature>
<keyword evidence="1" id="KW-1133">Transmembrane helix</keyword>
<dbReference type="Pfam" id="PF01882">
    <property type="entry name" value="DUF58"/>
    <property type="match status" value="1"/>
</dbReference>
<feature type="transmembrane region" description="Helical" evidence="1">
    <location>
        <begin position="21"/>
        <end position="41"/>
    </location>
</feature>
<name>A0A265NBK2_9BACI</name>
<dbReference type="InterPro" id="IPR002881">
    <property type="entry name" value="DUF58"/>
</dbReference>
<dbReference type="Proteomes" id="UP000216498">
    <property type="component" value="Unassembled WGS sequence"/>
</dbReference>
<dbReference type="EMBL" id="NPMS01000002">
    <property type="protein sequence ID" value="OZU89430.1"/>
    <property type="molecule type" value="Genomic_DNA"/>
</dbReference>
<dbReference type="InterPro" id="IPR036465">
    <property type="entry name" value="vWFA_dom_sf"/>
</dbReference>
<protein>
    <submittedName>
        <fullName evidence="3">DUF58 domain-containing protein</fullName>
    </submittedName>
</protein>
<dbReference type="RefSeq" id="WP_094884974.1">
    <property type="nucleotide sequence ID" value="NZ_NPMS01000002.1"/>
</dbReference>
<evidence type="ECO:0000313" key="3">
    <source>
        <dbReference type="EMBL" id="OZU89430.1"/>
    </source>
</evidence>
<dbReference type="SUPFAM" id="SSF53300">
    <property type="entry name" value="vWA-like"/>
    <property type="match status" value="1"/>
</dbReference>
<feature type="domain" description="VWFA" evidence="2">
    <location>
        <begin position="246"/>
        <end position="409"/>
    </location>
</feature>
<organism evidence="3 4">
    <name type="scientific">Virgibacillus indicus</name>
    <dbReference type="NCBI Taxonomy" id="2024554"/>
    <lineage>
        <taxon>Bacteria</taxon>
        <taxon>Bacillati</taxon>
        <taxon>Bacillota</taxon>
        <taxon>Bacilli</taxon>
        <taxon>Bacillales</taxon>
        <taxon>Bacillaceae</taxon>
        <taxon>Virgibacillus</taxon>
    </lineage>
</organism>
<accession>A0A265NBK2</accession>